<feature type="compositionally biased region" description="Low complexity" evidence="1">
    <location>
        <begin position="385"/>
        <end position="430"/>
    </location>
</feature>
<dbReference type="HOGENOM" id="CLU_609707_0_0_1"/>
<feature type="compositionally biased region" description="Low complexity" evidence="1">
    <location>
        <begin position="451"/>
        <end position="460"/>
    </location>
</feature>
<sequence length="521" mass="58378">MYPVHYCFFPFLNDCYIAEANESSKVLPKHALKSGPSKRQKGSTLFLHGASLSYPPTHIHTYTYTAPIHKKITTTATTMAQTMRFTSSQPASLAEVCKLAWHTFYGMQKVSEDFENLRFEVWTIAISLDSLHSVGTTSTLIDRQPDRARWALTFTKILTSLGSALRPLHNLVRLYLSSSTKERAIVKNWLTHPECTYEGATIQDFRRKLSMLVESLNVFLSCLTHAELARAKDVSETEEWRVLSEVTKNVLHKWDSDVATGIRRPTDKMVQPIEPPGYVSEDVRSYITPLLNSSGSPGLGVQVMVPEPPRSPLPPRPQRLDRNNTQHPSGVVNLDDIEHGFRSHMHAMRRIREQLRQQKMNNHHLTDQSSKHFPELNRAGGLAVPLTPTTPTLQRKATDSSQADSSVDYADASSTASSSLQSSETGSVVSNYRGNADEDVKPDLIGAAIAQQHQQQQQQRSPERHERKRRRQAQYRFKTGLEDSQSGGSGDDSASEEVPGARSRSKSALEQLLTTALFFDQ</sequence>
<evidence type="ECO:0000256" key="1">
    <source>
        <dbReference type="SAM" id="MobiDB-lite"/>
    </source>
</evidence>
<reference evidence="2 3" key="1">
    <citation type="submission" date="2015-01" db="EMBL/GenBank/DDBJ databases">
        <title>The Genome Sequence of Exophiala oligosperma CBS72588.</title>
        <authorList>
            <consortium name="The Broad Institute Genomics Platform"/>
            <person name="Cuomo C."/>
            <person name="de Hoog S."/>
            <person name="Gorbushina A."/>
            <person name="Stielow B."/>
            <person name="Teixiera M."/>
            <person name="Abouelleil A."/>
            <person name="Chapman S.B."/>
            <person name="Priest M."/>
            <person name="Young S.K."/>
            <person name="Wortman J."/>
            <person name="Nusbaum C."/>
            <person name="Birren B."/>
        </authorList>
    </citation>
    <scope>NUCLEOTIDE SEQUENCE [LARGE SCALE GENOMIC DNA]</scope>
    <source>
        <strain evidence="2 3">CBS 72588</strain>
    </source>
</reference>
<dbReference type="AlphaFoldDB" id="A0A0D2B7B4"/>
<name>A0A0D2B7B4_9EURO</name>
<feature type="region of interest" description="Disordered" evidence="1">
    <location>
        <begin position="381"/>
        <end position="507"/>
    </location>
</feature>
<evidence type="ECO:0000313" key="3">
    <source>
        <dbReference type="Proteomes" id="UP000053342"/>
    </source>
</evidence>
<organism evidence="2 3">
    <name type="scientific">Exophiala oligosperma</name>
    <dbReference type="NCBI Taxonomy" id="215243"/>
    <lineage>
        <taxon>Eukaryota</taxon>
        <taxon>Fungi</taxon>
        <taxon>Dikarya</taxon>
        <taxon>Ascomycota</taxon>
        <taxon>Pezizomycotina</taxon>
        <taxon>Eurotiomycetes</taxon>
        <taxon>Chaetothyriomycetidae</taxon>
        <taxon>Chaetothyriales</taxon>
        <taxon>Herpotrichiellaceae</taxon>
        <taxon>Exophiala</taxon>
    </lineage>
</organism>
<feature type="region of interest" description="Disordered" evidence="1">
    <location>
        <begin position="305"/>
        <end position="333"/>
    </location>
</feature>
<dbReference type="Proteomes" id="UP000053342">
    <property type="component" value="Unassembled WGS sequence"/>
</dbReference>
<protein>
    <submittedName>
        <fullName evidence="2">Uncharacterized protein</fullName>
    </submittedName>
</protein>
<dbReference type="EMBL" id="KN847332">
    <property type="protein sequence ID" value="KIW48131.1"/>
    <property type="molecule type" value="Genomic_DNA"/>
</dbReference>
<proteinExistence type="predicted"/>
<keyword evidence="3" id="KW-1185">Reference proteome</keyword>
<dbReference type="RefSeq" id="XP_016268347.1">
    <property type="nucleotide sequence ID" value="XM_016401294.1"/>
</dbReference>
<dbReference type="OrthoDB" id="4140029at2759"/>
<feature type="compositionally biased region" description="Pro residues" evidence="1">
    <location>
        <begin position="306"/>
        <end position="317"/>
    </location>
</feature>
<accession>A0A0D2B7B4</accession>
<dbReference type="GeneID" id="27352824"/>
<evidence type="ECO:0000313" key="2">
    <source>
        <dbReference type="EMBL" id="KIW48131.1"/>
    </source>
</evidence>
<dbReference type="VEuPathDB" id="FungiDB:PV06_00750"/>
<gene>
    <name evidence="2" type="ORF">PV06_00750</name>
</gene>